<keyword evidence="8 9" id="KW-0472">Membrane</keyword>
<dbReference type="InterPro" id="IPR038407">
    <property type="entry name" value="v-SNARE_N_sf"/>
</dbReference>
<keyword evidence="4 9" id="KW-0812">Transmembrane</keyword>
<evidence type="ECO:0000256" key="7">
    <source>
        <dbReference type="ARBA" id="ARBA00023054"/>
    </source>
</evidence>
<evidence type="ECO:0000256" key="9">
    <source>
        <dbReference type="SAM" id="Phobius"/>
    </source>
</evidence>
<keyword evidence="12" id="KW-1185">Reference proteome</keyword>
<dbReference type="InterPro" id="IPR007705">
    <property type="entry name" value="Vesicle_trsprt_v-SNARE_N"/>
</dbReference>
<evidence type="ECO:0000256" key="5">
    <source>
        <dbReference type="ARBA" id="ARBA00022927"/>
    </source>
</evidence>
<dbReference type="Pfam" id="PF05008">
    <property type="entry name" value="V-SNARE"/>
    <property type="match status" value="1"/>
</dbReference>
<keyword evidence="7" id="KW-0175">Coiled coil</keyword>
<accession>A0ABR2K054</accession>
<evidence type="ECO:0000313" key="11">
    <source>
        <dbReference type="EMBL" id="KAK8884482.1"/>
    </source>
</evidence>
<keyword evidence="5" id="KW-0653">Protein transport</keyword>
<evidence type="ECO:0000313" key="12">
    <source>
        <dbReference type="Proteomes" id="UP001470230"/>
    </source>
</evidence>
<comment type="similarity">
    <text evidence="2">Belongs to the VTI1 family.</text>
</comment>
<evidence type="ECO:0000256" key="2">
    <source>
        <dbReference type="ARBA" id="ARBA00006108"/>
    </source>
</evidence>
<evidence type="ECO:0000256" key="6">
    <source>
        <dbReference type="ARBA" id="ARBA00022989"/>
    </source>
</evidence>
<dbReference type="SUPFAM" id="SSF47661">
    <property type="entry name" value="t-snare proteins"/>
    <property type="match status" value="1"/>
</dbReference>
<protein>
    <recommendedName>
        <fullName evidence="10">Vesicle transport v-SNARE N-terminal domain-containing protein</fullName>
    </recommendedName>
</protein>
<comment type="subcellular location">
    <subcellularLocation>
        <location evidence="1">Membrane</location>
        <topology evidence="1">Single-pass type IV membrane protein</topology>
    </subcellularLocation>
</comment>
<dbReference type="PANTHER" id="PTHR21230:SF95">
    <property type="entry name" value="T-SNARE COILED-COIL HOMOLOGY DOMAIN-CONTAINING PROTEIN"/>
    <property type="match status" value="1"/>
</dbReference>
<keyword evidence="3" id="KW-0813">Transport</keyword>
<sequence length="217" mass="24510">MTGRFETLSNQVQSRLDALDNVVSDYPKLQSLDQKRQVVSRSKRDIQTLQNNLMEMGRLIQTMPQRDRDFFKADLENYQDQFDGMKKTFSGIDKQLQDEIAKAAEDAENGGLDEELLMKNKQGALNVLSQISGVIAVNNDTIKTQENSKSTLAEDRSLLNNVSNNLDDIDNEAEKGLSRGSRMARRAIMNGILSWTLAAVFIVAFVVVVIWRFTNVF</sequence>
<proteinExistence type="inferred from homology"/>
<evidence type="ECO:0000256" key="4">
    <source>
        <dbReference type="ARBA" id="ARBA00022692"/>
    </source>
</evidence>
<evidence type="ECO:0000256" key="1">
    <source>
        <dbReference type="ARBA" id="ARBA00004211"/>
    </source>
</evidence>
<evidence type="ECO:0000259" key="10">
    <source>
        <dbReference type="Pfam" id="PF05008"/>
    </source>
</evidence>
<feature type="transmembrane region" description="Helical" evidence="9">
    <location>
        <begin position="192"/>
        <end position="213"/>
    </location>
</feature>
<dbReference type="InterPro" id="IPR010989">
    <property type="entry name" value="SNARE"/>
</dbReference>
<keyword evidence="6 9" id="KW-1133">Transmembrane helix</keyword>
<dbReference type="Gene3D" id="1.20.58.400">
    <property type="entry name" value="t-snare proteins"/>
    <property type="match status" value="1"/>
</dbReference>
<feature type="domain" description="Vesicle transport v-SNARE N-terminal" evidence="10">
    <location>
        <begin position="1"/>
        <end position="89"/>
    </location>
</feature>
<evidence type="ECO:0000256" key="8">
    <source>
        <dbReference type="ARBA" id="ARBA00023136"/>
    </source>
</evidence>
<dbReference type="PANTHER" id="PTHR21230">
    <property type="entry name" value="VESICLE TRANSPORT V-SNARE PROTEIN VTI1-RELATED"/>
    <property type="match status" value="1"/>
</dbReference>
<dbReference type="Proteomes" id="UP001470230">
    <property type="component" value="Unassembled WGS sequence"/>
</dbReference>
<comment type="caution">
    <text evidence="11">The sequence shown here is derived from an EMBL/GenBank/DDBJ whole genome shotgun (WGS) entry which is preliminary data.</text>
</comment>
<gene>
    <name evidence="11" type="ORF">M9Y10_043594</name>
</gene>
<organism evidence="11 12">
    <name type="scientific">Tritrichomonas musculus</name>
    <dbReference type="NCBI Taxonomy" id="1915356"/>
    <lineage>
        <taxon>Eukaryota</taxon>
        <taxon>Metamonada</taxon>
        <taxon>Parabasalia</taxon>
        <taxon>Tritrichomonadida</taxon>
        <taxon>Tritrichomonadidae</taxon>
        <taxon>Tritrichomonas</taxon>
    </lineage>
</organism>
<name>A0ABR2K054_9EUKA</name>
<evidence type="ECO:0000256" key="3">
    <source>
        <dbReference type="ARBA" id="ARBA00022448"/>
    </source>
</evidence>
<reference evidence="11 12" key="1">
    <citation type="submission" date="2024-04" db="EMBL/GenBank/DDBJ databases">
        <title>Tritrichomonas musculus Genome.</title>
        <authorList>
            <person name="Alves-Ferreira E."/>
            <person name="Grigg M."/>
            <person name="Lorenzi H."/>
            <person name="Galac M."/>
        </authorList>
    </citation>
    <scope>NUCLEOTIDE SEQUENCE [LARGE SCALE GENOMIC DNA]</scope>
    <source>
        <strain evidence="11 12">EAF2021</strain>
    </source>
</reference>
<dbReference type="EMBL" id="JAPFFF010000008">
    <property type="protein sequence ID" value="KAK8884482.1"/>
    <property type="molecule type" value="Genomic_DNA"/>
</dbReference>